<dbReference type="VEuPathDB" id="MicrosporidiaDB:THOM_1520"/>
<dbReference type="InParanoid" id="L7JWP1"/>
<evidence type="ECO:0000313" key="1">
    <source>
        <dbReference type="EMBL" id="ELQ75481.1"/>
    </source>
</evidence>
<keyword evidence="2" id="KW-1185">Reference proteome</keyword>
<dbReference type="HOGENOM" id="CLU_2203403_0_0_1"/>
<organism evidence="1 2">
    <name type="scientific">Trachipleistophora hominis</name>
    <name type="common">Microsporidian parasite</name>
    <dbReference type="NCBI Taxonomy" id="72359"/>
    <lineage>
        <taxon>Eukaryota</taxon>
        <taxon>Fungi</taxon>
        <taxon>Fungi incertae sedis</taxon>
        <taxon>Microsporidia</taxon>
        <taxon>Pleistophoridae</taxon>
        <taxon>Trachipleistophora</taxon>
    </lineage>
</organism>
<dbReference type="AlphaFoldDB" id="L7JWP1"/>
<dbReference type="EMBL" id="JH993952">
    <property type="protein sequence ID" value="ELQ75481.1"/>
    <property type="molecule type" value="Genomic_DNA"/>
</dbReference>
<name>L7JWP1_TRAHO</name>
<feature type="non-terminal residue" evidence="1">
    <location>
        <position position="1"/>
    </location>
</feature>
<sequence>VNIDECLSIKSFNAFPKNVVHISYRKSKVDHNMKIPNHIESVNIKFSGWGPNETLTLSKNCKSLILDDSTGKVIFPSVARCQMESRMETDGSKFEFKINESEKQKSCM</sequence>
<dbReference type="Proteomes" id="UP000011185">
    <property type="component" value="Unassembled WGS sequence"/>
</dbReference>
<gene>
    <name evidence="1" type="ORF">THOM_1520</name>
</gene>
<evidence type="ECO:0000313" key="2">
    <source>
        <dbReference type="Proteomes" id="UP000011185"/>
    </source>
</evidence>
<reference evidence="1 2" key="1">
    <citation type="journal article" date="2012" name="PLoS Pathog.">
        <title>The genome of the obligate intracellular parasite Trachipleistophora hominis: new insights into microsporidian genome dynamics and reductive evolution.</title>
        <authorList>
            <person name="Heinz E."/>
            <person name="Williams T.A."/>
            <person name="Nakjang S."/>
            <person name="Noel C.J."/>
            <person name="Swan D.C."/>
            <person name="Goldberg A.V."/>
            <person name="Harris S.R."/>
            <person name="Weinmaier T."/>
            <person name="Markert S."/>
            <person name="Becher D."/>
            <person name="Bernhardt J."/>
            <person name="Dagan T."/>
            <person name="Hacker C."/>
            <person name="Lucocq J.M."/>
            <person name="Schweder T."/>
            <person name="Rattei T."/>
            <person name="Hall N."/>
            <person name="Hirt R.P."/>
            <person name="Embley T.M."/>
        </authorList>
    </citation>
    <scope>NUCLEOTIDE SEQUENCE [LARGE SCALE GENOMIC DNA]</scope>
</reference>
<protein>
    <submittedName>
        <fullName evidence="1">Putative LRR containing protein</fullName>
    </submittedName>
</protein>
<proteinExistence type="predicted"/>
<accession>L7JWP1</accession>